<feature type="compositionally biased region" description="Polar residues" evidence="1">
    <location>
        <begin position="559"/>
        <end position="590"/>
    </location>
</feature>
<feature type="compositionally biased region" description="Acidic residues" evidence="1">
    <location>
        <begin position="943"/>
        <end position="953"/>
    </location>
</feature>
<name>A0A1W4XAE1_AGRPL</name>
<sequence length="1014" mass="114376">MPPVRWRLLIIIVSMLTYLETTKSQEFISMTADGWKPIVGKGGPRHAIVQDEITQYRNPSELGNKQHVYKAQPKIQPQTHSSKVSPKPDQNFGKKSKNSVSHIHIHGAGAANNIHALGKNTIKLRISPGHPSSSHRPPSSNKHSTGGQKKLSKPARSPVGAYSIKNEVYLPAPPSALGSYVYFNSGRNNQKVRDIPVKHVHNQGVNNPHQYTSFFTLPGLPSPRPTPAQNFIFPNKQHVQNDVNYYANHQQNDEYSKNLVPPPPETQVDVKEQKLIGHQSPIHLPENLVVQVPPPFNIQNSYVHNIPGQQGVEVTKENFNVFRNNVPHNYHETNVNQYQQQVIPDQYQKYNQKTKDHFANPHTYEVTEGTYWESHLSTARNPHKDPALTFNHFRRPLLPAEDPTIKTFLPTPLKSDPLPTVASQSDVSAVYTELNLKNRQKERPNGSFFNIKEVSTHYPILGNPVAPNEPENSDLTNEITTKEELPEKTVLTPTKTAYADWQNSGQEPQASRPHRRRRPTRPKISTSPSTFSTTPEGITETYHETSTHKRRRVIKHRLTTTTELPAANPSNNNFAESSEQKENSFINSENNQKKPEFEKEETQHSSEVTSSTSPLGNYSSDDYANTNPETYTDVYDISKEKVQQPKLKKRKRIHPTTSLPKELETTEAPIVETEHSYSYETTAEETQQTEDELSTTLATTSTTTESTTLKTSRVKARPLKNKTRPRFSVKDYRQRLNQYSTSSSSTTSSTTEASRIRDSSNRLRFPHRVRKPVASNNKDESTTSEPSRFTPKEPRFTTTEIDSYTIATEKPVKAVNTRLRPFGRYRSTSTTTEPSTTQHTQKGSVKPSIFASGRRPVYPSLKTRIMGKYNRTQSTTSEKPSEYDSGEMEEEDVSDEVQAPGMITAKMDTYEASEEVKKANKLDFKGDDGGEDSTTPQSASDSEYYDSDAEQDESTIQQRISDLTSSSDNKYNTPGMFKSVSATSRIIPSHFTISTEDPVLPIETFFSNFKEAPK</sequence>
<dbReference type="Proteomes" id="UP000192223">
    <property type="component" value="Unplaced"/>
</dbReference>
<evidence type="ECO:0000313" key="3">
    <source>
        <dbReference type="Proteomes" id="UP000192223"/>
    </source>
</evidence>
<dbReference type="STRING" id="224129.A0A1W4XAE1"/>
<dbReference type="AlphaFoldDB" id="A0A1W4XAE1"/>
<feature type="region of interest" description="Disordered" evidence="1">
    <location>
        <begin position="679"/>
        <end position="798"/>
    </location>
</feature>
<feature type="compositionally biased region" description="Acidic residues" evidence="1">
    <location>
        <begin position="884"/>
        <end position="895"/>
    </location>
</feature>
<keyword evidence="3" id="KW-1185">Reference proteome</keyword>
<feature type="region of interest" description="Disordered" evidence="1">
    <location>
        <begin position="823"/>
        <end position="853"/>
    </location>
</feature>
<dbReference type="InParanoid" id="A0A1W4XAE1"/>
<feature type="chain" id="PRO_5010725475" evidence="2">
    <location>
        <begin position="25"/>
        <end position="1014"/>
    </location>
</feature>
<protein>
    <submittedName>
        <fullName evidence="4">Mucin-6 isoform X1</fullName>
    </submittedName>
</protein>
<reference evidence="4" key="1">
    <citation type="submission" date="2025-08" db="UniProtKB">
        <authorList>
            <consortium name="RefSeq"/>
        </authorList>
    </citation>
    <scope>IDENTIFICATION</scope>
    <source>
        <tissue evidence="4">Entire body</tissue>
    </source>
</reference>
<keyword evidence="2" id="KW-0732">Signal</keyword>
<feature type="region of interest" description="Disordered" evidence="1">
    <location>
        <begin position="498"/>
        <end position="666"/>
    </location>
</feature>
<feature type="compositionally biased region" description="Polar residues" evidence="1">
    <location>
        <begin position="605"/>
        <end position="630"/>
    </location>
</feature>
<feature type="region of interest" description="Disordered" evidence="1">
    <location>
        <begin position="124"/>
        <end position="157"/>
    </location>
</feature>
<feature type="compositionally biased region" description="Basic residues" evidence="1">
    <location>
        <begin position="512"/>
        <end position="521"/>
    </location>
</feature>
<feature type="compositionally biased region" description="Low complexity" evidence="1">
    <location>
        <begin position="827"/>
        <end position="840"/>
    </location>
</feature>
<dbReference type="RefSeq" id="XP_018329295.1">
    <property type="nucleotide sequence ID" value="XM_018473793.2"/>
</dbReference>
<evidence type="ECO:0000256" key="1">
    <source>
        <dbReference type="SAM" id="MobiDB-lite"/>
    </source>
</evidence>
<feature type="signal peptide" evidence="2">
    <location>
        <begin position="1"/>
        <end position="24"/>
    </location>
</feature>
<organism evidence="3 4">
    <name type="scientific">Agrilus planipennis</name>
    <name type="common">Emerald ash borer</name>
    <name type="synonym">Agrilus marcopoli</name>
    <dbReference type="NCBI Taxonomy" id="224129"/>
    <lineage>
        <taxon>Eukaryota</taxon>
        <taxon>Metazoa</taxon>
        <taxon>Ecdysozoa</taxon>
        <taxon>Arthropoda</taxon>
        <taxon>Hexapoda</taxon>
        <taxon>Insecta</taxon>
        <taxon>Pterygota</taxon>
        <taxon>Neoptera</taxon>
        <taxon>Endopterygota</taxon>
        <taxon>Coleoptera</taxon>
        <taxon>Polyphaga</taxon>
        <taxon>Elateriformia</taxon>
        <taxon>Buprestoidea</taxon>
        <taxon>Buprestidae</taxon>
        <taxon>Agrilinae</taxon>
        <taxon>Agrilus</taxon>
    </lineage>
</organism>
<feature type="region of interest" description="Disordered" evidence="1">
    <location>
        <begin position="866"/>
        <end position="900"/>
    </location>
</feature>
<feature type="region of interest" description="Disordered" evidence="1">
    <location>
        <begin position="918"/>
        <end position="956"/>
    </location>
</feature>
<feature type="compositionally biased region" description="Low complexity" evidence="1">
    <location>
        <begin position="740"/>
        <end position="751"/>
    </location>
</feature>
<proteinExistence type="predicted"/>
<feature type="compositionally biased region" description="Basic residues" evidence="1">
    <location>
        <begin position="548"/>
        <end position="558"/>
    </location>
</feature>
<evidence type="ECO:0000256" key="2">
    <source>
        <dbReference type="SAM" id="SignalP"/>
    </source>
</evidence>
<dbReference type="OrthoDB" id="8193595at2759"/>
<feature type="compositionally biased region" description="Basic and acidic residues" evidence="1">
    <location>
        <begin position="591"/>
        <end position="604"/>
    </location>
</feature>
<feature type="compositionally biased region" description="Low complexity" evidence="1">
    <location>
        <begin position="694"/>
        <end position="711"/>
    </location>
</feature>
<feature type="compositionally biased region" description="Low complexity" evidence="1">
    <location>
        <begin position="522"/>
        <end position="535"/>
    </location>
</feature>
<feature type="compositionally biased region" description="Low complexity" evidence="1">
    <location>
        <begin position="127"/>
        <end position="144"/>
    </location>
</feature>
<dbReference type="GeneID" id="108739742"/>
<feature type="compositionally biased region" description="Basic and acidic residues" evidence="1">
    <location>
        <begin position="918"/>
        <end position="928"/>
    </location>
</feature>
<feature type="compositionally biased region" description="Basic residues" evidence="1">
    <location>
        <begin position="712"/>
        <end position="727"/>
    </location>
</feature>
<feature type="region of interest" description="Disordered" evidence="1">
    <location>
        <begin position="73"/>
        <end position="100"/>
    </location>
</feature>
<feature type="compositionally biased region" description="Polar residues" evidence="1">
    <location>
        <begin position="498"/>
        <end position="509"/>
    </location>
</feature>
<feature type="compositionally biased region" description="Polar residues" evidence="1">
    <location>
        <begin position="75"/>
        <end position="84"/>
    </location>
</feature>
<evidence type="ECO:0000313" key="4">
    <source>
        <dbReference type="RefSeq" id="XP_018329295.1"/>
    </source>
</evidence>
<dbReference type="KEGG" id="apln:108739742"/>
<accession>A0A1W4XAE1</accession>
<gene>
    <name evidence="4" type="primary">LOC108739742</name>
</gene>